<dbReference type="PROSITE" id="PS00198">
    <property type="entry name" value="4FE4S_FER_1"/>
    <property type="match status" value="1"/>
</dbReference>
<proteinExistence type="inferred from homology"/>
<dbReference type="AlphaFoldDB" id="S0EZ22"/>
<evidence type="ECO:0000256" key="2">
    <source>
        <dbReference type="ARBA" id="ARBA00022485"/>
    </source>
</evidence>
<comment type="similarity">
    <text evidence="1 7">Belongs to the complex I 23 kDa subunit family.</text>
</comment>
<feature type="binding site" evidence="7">
    <location>
        <position position="128"/>
    </location>
    <ligand>
        <name>[4Fe-4S] cluster</name>
        <dbReference type="ChEBI" id="CHEBI:49883"/>
        <label>2</label>
    </ligand>
</feature>
<feature type="binding site" evidence="7">
    <location>
        <position position="83"/>
    </location>
    <ligand>
        <name>[4Fe-4S] cluster</name>
        <dbReference type="ChEBI" id="CHEBI:49883"/>
        <label>1</label>
    </ligand>
</feature>
<dbReference type="STRING" id="454171.CP488_02518"/>
<evidence type="ECO:0000256" key="6">
    <source>
        <dbReference type="ARBA" id="ARBA00023014"/>
    </source>
</evidence>
<dbReference type="InterPro" id="IPR017900">
    <property type="entry name" value="4Fe4S_Fe_S_CS"/>
</dbReference>
<evidence type="ECO:0000313" key="9">
    <source>
        <dbReference type="EMBL" id="CCW35394.1"/>
    </source>
</evidence>
<sequence>MGFLTRLNALKNQAGATVGGAKAIAIGMGITLRHYVEQQLKLKPSGTVQYPEERREQYPRTRWRHYLTRYDDGLEKCIGCSLCAGACPARCIYVEAADNTDEARYSPGERYAARYEINMLRCVFCGYCQDACPTGAIVLRKDFELADYDRLDFLYTKEMLLEPAPLAPTVPASSIRPVERELEAAKG</sequence>
<dbReference type="PROSITE" id="PS51379">
    <property type="entry name" value="4FE4S_FER_2"/>
    <property type="match status" value="2"/>
</dbReference>
<feature type="domain" description="4Fe-4S ferredoxin-type" evidence="8">
    <location>
        <begin position="113"/>
        <end position="142"/>
    </location>
</feature>
<gene>
    <name evidence="7" type="primary">nuoI</name>
    <name evidence="9" type="ORF">CCALI_01578</name>
</gene>
<dbReference type="GO" id="GO:0051539">
    <property type="term" value="F:4 iron, 4 sulfur cluster binding"/>
    <property type="evidence" value="ECO:0007669"/>
    <property type="project" value="UniProtKB-KW"/>
</dbReference>
<keyword evidence="3 7" id="KW-0479">Metal-binding</keyword>
<feature type="binding site" evidence="7">
    <location>
        <position position="122"/>
    </location>
    <ligand>
        <name>[4Fe-4S] cluster</name>
        <dbReference type="ChEBI" id="CHEBI:49883"/>
        <label>2</label>
    </ligand>
</feature>
<feature type="binding site" evidence="7">
    <location>
        <position position="77"/>
    </location>
    <ligand>
        <name>[4Fe-4S] cluster</name>
        <dbReference type="ChEBI" id="CHEBI:49883"/>
        <label>1</label>
    </ligand>
</feature>
<comment type="cofactor">
    <cofactor evidence="7">
        <name>[4Fe-4S] cluster</name>
        <dbReference type="ChEBI" id="CHEBI:49883"/>
    </cofactor>
    <text evidence="7">Binds 2 [4Fe-4S] clusters per subunit.</text>
</comment>
<dbReference type="Proteomes" id="UP000014227">
    <property type="component" value="Chromosome I"/>
</dbReference>
<dbReference type="GO" id="GO:0005886">
    <property type="term" value="C:plasma membrane"/>
    <property type="evidence" value="ECO:0007669"/>
    <property type="project" value="UniProtKB-SubCell"/>
</dbReference>
<dbReference type="HOGENOM" id="CLU_067218_4_3_0"/>
<dbReference type="NCBIfam" id="NF004537">
    <property type="entry name" value="PRK05888.1-3"/>
    <property type="match status" value="1"/>
</dbReference>
<protein>
    <recommendedName>
        <fullName evidence="7">NADH-quinone oxidoreductase subunit I</fullName>
        <ecNumber evidence="7">7.1.1.-</ecNumber>
    </recommendedName>
    <alternativeName>
        <fullName evidence="7">NADH dehydrogenase I subunit I</fullName>
    </alternativeName>
    <alternativeName>
        <fullName evidence="7">NDH-1 subunit I</fullName>
    </alternativeName>
</protein>
<organism evidence="9 10">
    <name type="scientific">Chthonomonas calidirosea (strain DSM 23976 / ICMP 18418 / T49)</name>
    <dbReference type="NCBI Taxonomy" id="1303518"/>
    <lineage>
        <taxon>Bacteria</taxon>
        <taxon>Bacillati</taxon>
        <taxon>Armatimonadota</taxon>
        <taxon>Chthonomonadia</taxon>
        <taxon>Chthonomonadales</taxon>
        <taxon>Chthonomonadaceae</taxon>
        <taxon>Chthonomonas</taxon>
    </lineage>
</organism>
<dbReference type="PANTHER" id="PTHR10849">
    <property type="entry name" value="NADH DEHYDROGENASE UBIQUINONE IRON-SULFUR PROTEIN 8, MITOCHONDRIAL"/>
    <property type="match status" value="1"/>
</dbReference>
<evidence type="ECO:0000256" key="5">
    <source>
        <dbReference type="ARBA" id="ARBA00023004"/>
    </source>
</evidence>
<feature type="domain" description="4Fe-4S ferredoxin-type" evidence="8">
    <location>
        <begin position="66"/>
        <end position="97"/>
    </location>
</feature>
<dbReference type="GO" id="GO:0009060">
    <property type="term" value="P:aerobic respiration"/>
    <property type="evidence" value="ECO:0007669"/>
    <property type="project" value="TreeGrafter"/>
</dbReference>
<evidence type="ECO:0000256" key="1">
    <source>
        <dbReference type="ARBA" id="ARBA00010277"/>
    </source>
</evidence>
<keyword evidence="7" id="KW-0520">NAD</keyword>
<keyword evidence="7" id="KW-1003">Cell membrane</keyword>
<evidence type="ECO:0000256" key="7">
    <source>
        <dbReference type="HAMAP-Rule" id="MF_01351"/>
    </source>
</evidence>
<keyword evidence="6 7" id="KW-0411">Iron-sulfur</keyword>
<keyword evidence="7" id="KW-0472">Membrane</keyword>
<dbReference type="InParanoid" id="S0EZ22"/>
<evidence type="ECO:0000256" key="3">
    <source>
        <dbReference type="ARBA" id="ARBA00022723"/>
    </source>
</evidence>
<comment type="function">
    <text evidence="7">NDH-1 shuttles electrons from NADH, via FMN and iron-sulfur (Fe-S) centers, to quinones in the respiratory chain. The immediate electron acceptor for the enzyme in this species is believed to be ubiquinone. Couples the redox reaction to proton translocation (for every two electrons transferred, four hydrogen ions are translocated across the cytoplasmic membrane), and thus conserves the redox energy in a proton gradient.</text>
</comment>
<dbReference type="OrthoDB" id="9803192at2"/>
<comment type="catalytic activity">
    <reaction evidence="7">
        <text>a quinone + NADH + 5 H(+)(in) = a quinol + NAD(+) + 4 H(+)(out)</text>
        <dbReference type="Rhea" id="RHEA:57888"/>
        <dbReference type="ChEBI" id="CHEBI:15378"/>
        <dbReference type="ChEBI" id="CHEBI:24646"/>
        <dbReference type="ChEBI" id="CHEBI:57540"/>
        <dbReference type="ChEBI" id="CHEBI:57945"/>
        <dbReference type="ChEBI" id="CHEBI:132124"/>
    </reaction>
</comment>
<keyword evidence="4 7" id="KW-1278">Translocase</keyword>
<dbReference type="EC" id="7.1.1.-" evidence="7"/>
<dbReference type="KEGG" id="ccz:CCALI_01578"/>
<dbReference type="NCBIfam" id="TIGR01971">
    <property type="entry name" value="NuoI"/>
    <property type="match status" value="1"/>
</dbReference>
<dbReference type="InterPro" id="IPR017896">
    <property type="entry name" value="4Fe4S_Fe-S-bd"/>
</dbReference>
<dbReference type="HAMAP" id="MF_01351">
    <property type="entry name" value="NDH1_NuoI"/>
    <property type="match status" value="1"/>
</dbReference>
<comment type="subcellular location">
    <subcellularLocation>
        <location evidence="7">Cell membrane</location>
        <topology evidence="7">Peripheral membrane protein</topology>
    </subcellularLocation>
</comment>
<dbReference type="InterPro" id="IPR010226">
    <property type="entry name" value="NADH_quinone_OxRdtase_chainI"/>
</dbReference>
<evidence type="ECO:0000259" key="8">
    <source>
        <dbReference type="PROSITE" id="PS51379"/>
    </source>
</evidence>
<evidence type="ECO:0000313" key="10">
    <source>
        <dbReference type="Proteomes" id="UP000014227"/>
    </source>
</evidence>
<keyword evidence="5 7" id="KW-0408">Iron</keyword>
<feature type="binding site" evidence="7">
    <location>
        <position position="125"/>
    </location>
    <ligand>
        <name>[4Fe-4S] cluster</name>
        <dbReference type="ChEBI" id="CHEBI:49883"/>
        <label>2</label>
    </ligand>
</feature>
<dbReference type="eggNOG" id="COG1143">
    <property type="taxonomic scope" value="Bacteria"/>
</dbReference>
<accession>S0EZ22</accession>
<evidence type="ECO:0000256" key="4">
    <source>
        <dbReference type="ARBA" id="ARBA00022967"/>
    </source>
</evidence>
<dbReference type="PANTHER" id="PTHR10849:SF20">
    <property type="entry name" value="NADH DEHYDROGENASE [UBIQUINONE] IRON-SULFUR PROTEIN 8, MITOCHONDRIAL"/>
    <property type="match status" value="1"/>
</dbReference>
<keyword evidence="7" id="KW-0830">Ubiquinone</keyword>
<keyword evidence="7" id="KW-0874">Quinone</keyword>
<keyword evidence="2 7" id="KW-0004">4Fe-4S</keyword>
<dbReference type="Pfam" id="PF12838">
    <property type="entry name" value="Fer4_7"/>
    <property type="match status" value="1"/>
</dbReference>
<name>S0EZ22_CHTCT</name>
<comment type="subunit">
    <text evidence="7">NDH-1 is composed of 14 different subunits. Subunits NuoA, H, J, K, L, M, N constitute the membrane sector of the complex.</text>
</comment>
<reference evidence="10" key="1">
    <citation type="submission" date="2013-03" db="EMBL/GenBank/DDBJ databases">
        <title>Genome sequence of Chthonomonas calidirosea, the first sequenced genome from the Armatimonadetes phylum (formally candidate division OP10).</title>
        <authorList>
            <person name="Lee K.C.Y."/>
            <person name="Morgan X.C."/>
            <person name="Dunfield P.F."/>
            <person name="Tamas I."/>
            <person name="Houghton K.M."/>
            <person name="Vyssotski M."/>
            <person name="Ryan J.L.J."/>
            <person name="Lagutin K."/>
            <person name="McDonald I.R."/>
            <person name="Stott M.B."/>
        </authorList>
    </citation>
    <scope>NUCLEOTIDE SEQUENCE [LARGE SCALE GENOMIC DNA]</scope>
    <source>
        <strain evidence="10">DSM 23976 / ICMP 18418 / T49</strain>
    </source>
</reference>
<keyword evidence="10" id="KW-1185">Reference proteome</keyword>
<dbReference type="GO" id="GO:0005506">
    <property type="term" value="F:iron ion binding"/>
    <property type="evidence" value="ECO:0007669"/>
    <property type="project" value="UniProtKB-UniRule"/>
</dbReference>
<dbReference type="PATRIC" id="fig|1303518.3.peg.1618"/>
<dbReference type="RefSeq" id="WP_016482927.1">
    <property type="nucleotide sequence ID" value="NC_021487.1"/>
</dbReference>
<feature type="binding site" evidence="7">
    <location>
        <position position="87"/>
    </location>
    <ligand>
        <name>[4Fe-4S] cluster</name>
        <dbReference type="ChEBI" id="CHEBI:49883"/>
        <label>2</label>
    </ligand>
</feature>
<dbReference type="GO" id="GO:0048038">
    <property type="term" value="F:quinone binding"/>
    <property type="evidence" value="ECO:0007669"/>
    <property type="project" value="UniProtKB-KW"/>
</dbReference>
<feature type="binding site" evidence="7">
    <location>
        <position position="80"/>
    </location>
    <ligand>
        <name>[4Fe-4S] cluster</name>
        <dbReference type="ChEBI" id="CHEBI:49883"/>
        <label>1</label>
    </ligand>
</feature>
<dbReference type="Gene3D" id="3.30.70.3270">
    <property type="match status" value="1"/>
</dbReference>
<keyword evidence="9" id="KW-0560">Oxidoreductase</keyword>
<dbReference type="EMBL" id="HF951689">
    <property type="protein sequence ID" value="CCW35394.1"/>
    <property type="molecule type" value="Genomic_DNA"/>
</dbReference>
<dbReference type="GO" id="GO:0050136">
    <property type="term" value="F:NADH dehydrogenase (quinone) (non-electrogenic) activity"/>
    <property type="evidence" value="ECO:0007669"/>
    <property type="project" value="UniProtKB-UniRule"/>
</dbReference>
<feature type="binding site" evidence="7">
    <location>
        <position position="132"/>
    </location>
    <ligand>
        <name>[4Fe-4S] cluster</name>
        <dbReference type="ChEBI" id="CHEBI:49883"/>
        <label>1</label>
    </ligand>
</feature>
<dbReference type="SUPFAM" id="SSF54862">
    <property type="entry name" value="4Fe-4S ferredoxins"/>
    <property type="match status" value="1"/>
</dbReference>